<reference evidence="2 4" key="1">
    <citation type="submission" date="2016-10" db="EMBL/GenBank/DDBJ databases">
        <title>Comparative genomics between deep and shallow subseafloor isolates.</title>
        <authorList>
            <person name="Ishii S."/>
            <person name="Miller J.R."/>
            <person name="Sutton G."/>
            <person name="Suzuki S."/>
            <person name="Methe B."/>
            <person name="Inagaki F."/>
            <person name="Imachi H."/>
        </authorList>
    </citation>
    <scope>NUCLEOTIDE SEQUENCE [LARGE SCALE GENOMIC DNA]</scope>
    <source>
        <strain evidence="2 4">MO-MB1</strain>
    </source>
</reference>
<dbReference type="OrthoDB" id="71553at2157"/>
<keyword evidence="1" id="KW-1133">Transmembrane helix</keyword>
<reference evidence="3 5" key="2">
    <citation type="submission" date="2020-04" db="EMBL/GenBank/DDBJ databases">
        <title>Draft genome of Methanobacterium subterraneum isolated from animal feces.</title>
        <authorList>
            <person name="Ouboter H.T."/>
            <person name="Berger S."/>
            <person name="Gungor E."/>
            <person name="Jetten M.S.M."/>
            <person name="Welte C.U."/>
        </authorList>
    </citation>
    <scope>NUCLEOTIDE SEQUENCE [LARGE SCALE GENOMIC DNA]</scope>
    <source>
        <strain evidence="3">HO_2020</strain>
    </source>
</reference>
<organism evidence="2 4">
    <name type="scientific">Methanobacterium subterraneum</name>
    <dbReference type="NCBI Taxonomy" id="59277"/>
    <lineage>
        <taxon>Archaea</taxon>
        <taxon>Methanobacteriati</taxon>
        <taxon>Methanobacteriota</taxon>
        <taxon>Methanomada group</taxon>
        <taxon>Methanobacteria</taxon>
        <taxon>Methanobacteriales</taxon>
        <taxon>Methanobacteriaceae</taxon>
        <taxon>Methanobacterium</taxon>
    </lineage>
</organism>
<gene>
    <name evidence="2" type="ORF">BK007_11160</name>
    <name evidence="3" type="ORF">HG719_10765</name>
</gene>
<protein>
    <submittedName>
        <fullName evidence="2">Peptidase</fullName>
    </submittedName>
</protein>
<accession>A0A2H4VEK2</accession>
<dbReference type="Proteomes" id="UP000232806">
    <property type="component" value="Chromosome"/>
</dbReference>
<evidence type="ECO:0000313" key="4">
    <source>
        <dbReference type="Proteomes" id="UP000232806"/>
    </source>
</evidence>
<sequence length="142" mass="15412">MDIDLGDGWEKKALIVVGVVVFILVIYAYNPFQPKANVTSTNENYIPPDTSIPVTQTPVVTNNSENSSAVNSTNNTFFINADQAKNIAVSQNPGYKASEPFQGTIVVNQTTVVVWMVPISKFGQPSKTVYVDVNTGKIVKTT</sequence>
<dbReference type="RefSeq" id="WP_100906497.1">
    <property type="nucleotide sequence ID" value="NZ_CP017766.1"/>
</dbReference>
<proteinExistence type="predicted"/>
<keyword evidence="1" id="KW-0472">Membrane</keyword>
<name>A0A2H4VEK2_9EURY</name>
<dbReference type="EMBL" id="CP017766">
    <property type="protein sequence ID" value="AUB56517.1"/>
    <property type="molecule type" value="Genomic_DNA"/>
</dbReference>
<dbReference type="Proteomes" id="UP000591058">
    <property type="component" value="Unassembled WGS sequence"/>
</dbReference>
<dbReference type="GeneID" id="35124371"/>
<evidence type="ECO:0000313" key="2">
    <source>
        <dbReference type="EMBL" id="AUB56517.1"/>
    </source>
</evidence>
<feature type="transmembrane region" description="Helical" evidence="1">
    <location>
        <begin position="12"/>
        <end position="29"/>
    </location>
</feature>
<evidence type="ECO:0000313" key="5">
    <source>
        <dbReference type="Proteomes" id="UP000591058"/>
    </source>
</evidence>
<dbReference type="AlphaFoldDB" id="A0A2H4VEK2"/>
<evidence type="ECO:0000313" key="3">
    <source>
        <dbReference type="EMBL" id="NMO10287.1"/>
    </source>
</evidence>
<dbReference type="EMBL" id="JABBYL010000038">
    <property type="protein sequence ID" value="NMO10287.1"/>
    <property type="molecule type" value="Genomic_DNA"/>
</dbReference>
<keyword evidence="1" id="KW-0812">Transmembrane</keyword>
<evidence type="ECO:0000256" key="1">
    <source>
        <dbReference type="SAM" id="Phobius"/>
    </source>
</evidence>